<proteinExistence type="predicted"/>
<evidence type="ECO:0000256" key="1">
    <source>
        <dbReference type="ARBA" id="ARBA00022475"/>
    </source>
</evidence>
<feature type="transmembrane region" description="Helical" evidence="5">
    <location>
        <begin position="20"/>
        <end position="42"/>
    </location>
</feature>
<evidence type="ECO:0000256" key="2">
    <source>
        <dbReference type="ARBA" id="ARBA00022692"/>
    </source>
</evidence>
<dbReference type="Proteomes" id="UP001364764">
    <property type="component" value="Chromosome"/>
</dbReference>
<feature type="transmembrane region" description="Helical" evidence="5">
    <location>
        <begin position="81"/>
        <end position="99"/>
    </location>
</feature>
<organism evidence="6 7">
    <name type="scientific">Paenibacillus amylolyticus</name>
    <dbReference type="NCBI Taxonomy" id="1451"/>
    <lineage>
        <taxon>Bacteria</taxon>
        <taxon>Bacillati</taxon>
        <taxon>Bacillota</taxon>
        <taxon>Bacilli</taxon>
        <taxon>Bacillales</taxon>
        <taxon>Paenibacillaceae</taxon>
        <taxon>Paenibacillus</taxon>
    </lineage>
</organism>
<feature type="transmembrane region" description="Helical" evidence="5">
    <location>
        <begin position="195"/>
        <end position="215"/>
    </location>
</feature>
<name>A0ABD8B197_PAEAM</name>
<sequence length="271" mass="29044">MFSWHEYRTEEESGVLHHFISLLALALALSLDGFGVGITYGLRRTKIPLLSIAVISICSGFVIALSMQVGVMLSHVVSPDIASIVGAVILIGIGAWSLLQLIRKQGKEQLETDTGMGEGTEAKVTGVGEAQERLSDSKGRNQVLALDLEQSASNGSLERMVFTLELRKLGVVIQILRSPSKADMDNSGSISAQEAMWLGIALSLDAFGAGLGAALLGFPTLWTALIIALFSGAFLSLGMKVGLRFSALRWMRRLSVLPALMLMIMGIMKLL</sequence>
<reference evidence="6 7" key="1">
    <citation type="submission" date="2024-02" db="EMBL/GenBank/DDBJ databases">
        <title>Complete sequences of two Paenibacillus sp. strains and one Lysinibacillus strain isolated from the environment on STAA medium highlight biotechnological potential.</title>
        <authorList>
            <person name="Attere S.A."/>
            <person name="Piche L.C."/>
            <person name="Intertaglia L."/>
            <person name="Lami R."/>
            <person name="Charette S.J."/>
            <person name="Vincent A.T."/>
        </authorList>
    </citation>
    <scope>NUCLEOTIDE SEQUENCE [LARGE SCALE GENOMIC DNA]</scope>
    <source>
        <strain evidence="6 7">Y5S-7</strain>
    </source>
</reference>
<dbReference type="PANTHER" id="PTHR35529:SF2">
    <property type="entry name" value="SPORULATION PROTEIN YTAF-RELATED"/>
    <property type="match status" value="1"/>
</dbReference>
<keyword evidence="2 5" id="KW-0812">Transmembrane</keyword>
<protein>
    <submittedName>
        <fullName evidence="6">Manganese efflux pump</fullName>
    </submittedName>
</protein>
<evidence type="ECO:0000256" key="4">
    <source>
        <dbReference type="ARBA" id="ARBA00023136"/>
    </source>
</evidence>
<keyword evidence="4 5" id="KW-0472">Membrane</keyword>
<keyword evidence="1" id="KW-1003">Cell membrane</keyword>
<evidence type="ECO:0000256" key="5">
    <source>
        <dbReference type="SAM" id="Phobius"/>
    </source>
</evidence>
<dbReference type="AlphaFoldDB" id="A0ABD8B197"/>
<feature type="transmembrane region" description="Helical" evidence="5">
    <location>
        <begin position="49"/>
        <end position="69"/>
    </location>
</feature>
<dbReference type="EMBL" id="CP145892">
    <property type="protein sequence ID" value="WWP23606.1"/>
    <property type="molecule type" value="Genomic_DNA"/>
</dbReference>
<accession>A0ABD8B197</accession>
<dbReference type="InterPro" id="IPR003810">
    <property type="entry name" value="Mntp/YtaF"/>
</dbReference>
<evidence type="ECO:0000256" key="3">
    <source>
        <dbReference type="ARBA" id="ARBA00022989"/>
    </source>
</evidence>
<evidence type="ECO:0000313" key="6">
    <source>
        <dbReference type="EMBL" id="WWP23606.1"/>
    </source>
</evidence>
<keyword evidence="3 5" id="KW-1133">Transmembrane helix</keyword>
<dbReference type="Pfam" id="PF02659">
    <property type="entry name" value="Mntp"/>
    <property type="match status" value="2"/>
</dbReference>
<dbReference type="PANTHER" id="PTHR35529">
    <property type="entry name" value="MANGANESE EFFLUX PUMP MNTP-RELATED"/>
    <property type="match status" value="1"/>
</dbReference>
<feature type="transmembrane region" description="Helical" evidence="5">
    <location>
        <begin position="221"/>
        <end position="238"/>
    </location>
</feature>
<evidence type="ECO:0000313" key="7">
    <source>
        <dbReference type="Proteomes" id="UP001364764"/>
    </source>
</evidence>
<gene>
    <name evidence="6" type="ORF">V6668_09920</name>
</gene>